<dbReference type="PANTHER" id="PTHR27002">
    <property type="entry name" value="RECEPTOR-LIKE SERINE/THREONINE-PROTEIN KINASE SD1-8"/>
    <property type="match status" value="1"/>
</dbReference>
<evidence type="ECO:0000313" key="7">
    <source>
        <dbReference type="EMBL" id="CAB4274864.1"/>
    </source>
</evidence>
<evidence type="ECO:0000256" key="5">
    <source>
        <dbReference type="ARBA" id="ARBA00022840"/>
    </source>
</evidence>
<dbReference type="PANTHER" id="PTHR27002:SF422">
    <property type="entry name" value="RECEPTOR-LIKE SERINE_THREONINE-PROTEIN KINASE"/>
    <property type="match status" value="1"/>
</dbReference>
<dbReference type="PROSITE" id="PS00108">
    <property type="entry name" value="PROTEIN_KINASE_ST"/>
    <property type="match status" value="1"/>
</dbReference>
<sequence>MGWRRNCMKILVWKHINCYEQFQHHKQTQFGPVYKGPQDGKEIAVKRPSSSSGQGIEELKNEILLISKLQHKNLAWIMGCWVKEDEKLLIYEFMPNRSLDTHLFDPARRPELDWGRRFNIIQGIARGPLYLHHDSYLKVLHRDLKVSNILLDENMNPKISDFGLARIIRGTRHLTNTQKVVGTLLEGLSAAAAAAVTFFVEN</sequence>
<dbReference type="InterPro" id="IPR011009">
    <property type="entry name" value="Kinase-like_dom_sf"/>
</dbReference>
<dbReference type="SUPFAM" id="SSF56112">
    <property type="entry name" value="Protein kinase-like (PK-like)"/>
    <property type="match status" value="1"/>
</dbReference>
<dbReference type="GO" id="GO:0005524">
    <property type="term" value="F:ATP binding"/>
    <property type="evidence" value="ECO:0007669"/>
    <property type="project" value="UniProtKB-KW"/>
</dbReference>
<dbReference type="Proteomes" id="UP000507222">
    <property type="component" value="Unassembled WGS sequence"/>
</dbReference>
<dbReference type="GO" id="GO:0004674">
    <property type="term" value="F:protein serine/threonine kinase activity"/>
    <property type="evidence" value="ECO:0007669"/>
    <property type="project" value="UniProtKB-KW"/>
</dbReference>
<keyword evidence="2" id="KW-0808">Transferase</keyword>
<name>A0A6J5UHP0_PRUAR</name>
<evidence type="ECO:0000256" key="2">
    <source>
        <dbReference type="ARBA" id="ARBA00022679"/>
    </source>
</evidence>
<evidence type="ECO:0000256" key="1">
    <source>
        <dbReference type="ARBA" id="ARBA00022527"/>
    </source>
</evidence>
<dbReference type="Gene3D" id="3.30.200.20">
    <property type="entry name" value="Phosphorylase Kinase, domain 1"/>
    <property type="match status" value="1"/>
</dbReference>
<evidence type="ECO:0000256" key="3">
    <source>
        <dbReference type="ARBA" id="ARBA00022741"/>
    </source>
</evidence>
<dbReference type="InterPro" id="IPR000719">
    <property type="entry name" value="Prot_kinase_dom"/>
</dbReference>
<gene>
    <name evidence="7" type="ORF">CURHAP_LOCUS23498</name>
</gene>
<dbReference type="FunFam" id="1.10.510.10:FF:001019">
    <property type="entry name" value="G-type lectin S-receptor-like serine/threonine-protein kinase B120"/>
    <property type="match status" value="1"/>
</dbReference>
<feature type="domain" description="Protein kinase" evidence="6">
    <location>
        <begin position="19"/>
        <end position="202"/>
    </location>
</feature>
<accession>A0A6J5UHP0</accession>
<keyword evidence="1" id="KW-0723">Serine/threonine-protein kinase</keyword>
<dbReference type="GO" id="GO:0005886">
    <property type="term" value="C:plasma membrane"/>
    <property type="evidence" value="ECO:0007669"/>
    <property type="project" value="TreeGrafter"/>
</dbReference>
<dbReference type="InterPro" id="IPR008271">
    <property type="entry name" value="Ser/Thr_kinase_AS"/>
</dbReference>
<dbReference type="Pfam" id="PF00069">
    <property type="entry name" value="Pkinase"/>
    <property type="match status" value="1"/>
</dbReference>
<proteinExistence type="predicted"/>
<dbReference type="Gene3D" id="1.10.510.10">
    <property type="entry name" value="Transferase(Phosphotransferase) domain 1"/>
    <property type="match status" value="1"/>
</dbReference>
<dbReference type="AlphaFoldDB" id="A0A6J5UHP0"/>
<organism evidence="7 8">
    <name type="scientific">Prunus armeniaca</name>
    <name type="common">Apricot</name>
    <name type="synonym">Armeniaca vulgaris</name>
    <dbReference type="NCBI Taxonomy" id="36596"/>
    <lineage>
        <taxon>Eukaryota</taxon>
        <taxon>Viridiplantae</taxon>
        <taxon>Streptophyta</taxon>
        <taxon>Embryophyta</taxon>
        <taxon>Tracheophyta</taxon>
        <taxon>Spermatophyta</taxon>
        <taxon>Magnoliopsida</taxon>
        <taxon>eudicotyledons</taxon>
        <taxon>Gunneridae</taxon>
        <taxon>Pentapetalae</taxon>
        <taxon>rosids</taxon>
        <taxon>fabids</taxon>
        <taxon>Rosales</taxon>
        <taxon>Rosaceae</taxon>
        <taxon>Amygdaloideae</taxon>
        <taxon>Amygdaleae</taxon>
        <taxon>Prunus</taxon>
    </lineage>
</organism>
<reference evidence="7 8" key="1">
    <citation type="submission" date="2020-05" db="EMBL/GenBank/DDBJ databases">
        <authorList>
            <person name="Campoy J."/>
            <person name="Schneeberger K."/>
            <person name="Spophaly S."/>
        </authorList>
    </citation>
    <scope>NUCLEOTIDE SEQUENCE [LARGE SCALE GENOMIC DNA]</scope>
    <source>
        <strain evidence="7">PruArmRojPasFocal</strain>
    </source>
</reference>
<keyword evidence="5" id="KW-0067">ATP-binding</keyword>
<evidence type="ECO:0000259" key="6">
    <source>
        <dbReference type="PROSITE" id="PS50011"/>
    </source>
</evidence>
<protein>
    <recommendedName>
        <fullName evidence="6">Protein kinase domain-containing protein</fullName>
    </recommendedName>
</protein>
<dbReference type="SMART" id="SM00220">
    <property type="entry name" value="S_TKc"/>
    <property type="match status" value="1"/>
</dbReference>
<keyword evidence="4" id="KW-0418">Kinase</keyword>
<dbReference type="PROSITE" id="PS50011">
    <property type="entry name" value="PROTEIN_KINASE_DOM"/>
    <property type="match status" value="1"/>
</dbReference>
<evidence type="ECO:0000256" key="4">
    <source>
        <dbReference type="ARBA" id="ARBA00022777"/>
    </source>
</evidence>
<dbReference type="EMBL" id="CAEKDK010000003">
    <property type="protein sequence ID" value="CAB4274864.1"/>
    <property type="molecule type" value="Genomic_DNA"/>
</dbReference>
<evidence type="ECO:0000313" key="8">
    <source>
        <dbReference type="Proteomes" id="UP000507222"/>
    </source>
</evidence>
<keyword evidence="3" id="KW-0547">Nucleotide-binding</keyword>